<evidence type="ECO:0000256" key="7">
    <source>
        <dbReference type="RuleBase" id="RU004326"/>
    </source>
</evidence>
<dbReference type="CDD" id="cd03088">
    <property type="entry name" value="ManB"/>
    <property type="match status" value="1"/>
</dbReference>
<dbReference type="SUPFAM" id="SSF55957">
    <property type="entry name" value="Phosphoglucomutase, C-terminal domain"/>
    <property type="match status" value="1"/>
</dbReference>
<evidence type="ECO:0000259" key="9">
    <source>
        <dbReference type="Pfam" id="PF02878"/>
    </source>
</evidence>
<evidence type="ECO:0000259" key="11">
    <source>
        <dbReference type="Pfam" id="PF02880"/>
    </source>
</evidence>
<dbReference type="InterPro" id="IPR005845">
    <property type="entry name" value="A-D-PHexomutase_a/b/a-II"/>
</dbReference>
<dbReference type="EMBL" id="OMOQ01000001">
    <property type="protein sequence ID" value="SPH18037.1"/>
    <property type="molecule type" value="Genomic_DNA"/>
</dbReference>
<dbReference type="InterPro" id="IPR005844">
    <property type="entry name" value="A-D-PHexomutase_a/b/a-I"/>
</dbReference>
<name>A0A2R8B606_9RHOB</name>
<dbReference type="Pfam" id="PF00408">
    <property type="entry name" value="PGM_PMM_IV"/>
    <property type="match status" value="1"/>
</dbReference>
<dbReference type="Pfam" id="PF02880">
    <property type="entry name" value="PGM_PMM_III"/>
    <property type="match status" value="1"/>
</dbReference>
<proteinExistence type="inferred from homology"/>
<accession>A0A2R8B606</accession>
<feature type="domain" description="Alpha-D-phosphohexomutase alpha/beta/alpha" evidence="9">
    <location>
        <begin position="4"/>
        <end position="126"/>
    </location>
</feature>
<dbReference type="Gene3D" id="3.40.120.10">
    <property type="entry name" value="Alpha-D-Glucose-1,6-Bisphosphate, subunit A, domain 3"/>
    <property type="match status" value="3"/>
</dbReference>
<dbReference type="GO" id="GO:0004615">
    <property type="term" value="F:phosphomannomutase activity"/>
    <property type="evidence" value="ECO:0007669"/>
    <property type="project" value="TreeGrafter"/>
</dbReference>
<dbReference type="InterPro" id="IPR050060">
    <property type="entry name" value="Phosphoglucosamine_mutase"/>
</dbReference>
<evidence type="ECO:0000256" key="1">
    <source>
        <dbReference type="ARBA" id="ARBA00001946"/>
    </source>
</evidence>
<dbReference type="EC" id="5.4.2.10" evidence="12"/>
<comment type="cofactor">
    <cofactor evidence="1">
        <name>Mg(2+)</name>
        <dbReference type="ChEBI" id="CHEBI:18420"/>
    </cofactor>
</comment>
<dbReference type="GO" id="GO:0006048">
    <property type="term" value="P:UDP-N-acetylglucosamine biosynthetic process"/>
    <property type="evidence" value="ECO:0007669"/>
    <property type="project" value="TreeGrafter"/>
</dbReference>
<gene>
    <name evidence="12" type="primary">glmM_1</name>
    <name evidence="12" type="ORF">DEA8626_01567</name>
</gene>
<dbReference type="PANTHER" id="PTHR42946">
    <property type="entry name" value="PHOSPHOHEXOSE MUTASE"/>
    <property type="match status" value="1"/>
</dbReference>
<organism evidence="12 13">
    <name type="scientific">Albidovulum aquaemixtae</name>
    <dbReference type="NCBI Taxonomy" id="1542388"/>
    <lineage>
        <taxon>Bacteria</taxon>
        <taxon>Pseudomonadati</taxon>
        <taxon>Pseudomonadota</taxon>
        <taxon>Alphaproteobacteria</taxon>
        <taxon>Rhodobacterales</taxon>
        <taxon>Paracoccaceae</taxon>
        <taxon>Albidovulum</taxon>
    </lineage>
</organism>
<feature type="domain" description="Alpha-D-phosphohexomutase C-terminal" evidence="8">
    <location>
        <begin position="409"/>
        <end position="452"/>
    </location>
</feature>
<dbReference type="OrthoDB" id="9803322at2"/>
<keyword evidence="5 7" id="KW-0460">Magnesium</keyword>
<dbReference type="InterPro" id="IPR036900">
    <property type="entry name" value="A-D-PHexomutase_C_sf"/>
</dbReference>
<evidence type="ECO:0000313" key="13">
    <source>
        <dbReference type="Proteomes" id="UP000244924"/>
    </source>
</evidence>
<evidence type="ECO:0000259" key="10">
    <source>
        <dbReference type="Pfam" id="PF02879"/>
    </source>
</evidence>
<dbReference type="Proteomes" id="UP000244924">
    <property type="component" value="Unassembled WGS sequence"/>
</dbReference>
<dbReference type="InterPro" id="IPR005843">
    <property type="entry name" value="A-D-PHexomutase_C"/>
</dbReference>
<comment type="similarity">
    <text evidence="2 7">Belongs to the phosphohexose mutase family.</text>
</comment>
<dbReference type="PANTHER" id="PTHR42946:SF1">
    <property type="entry name" value="PHOSPHOGLUCOMUTASE (ALPHA-D-GLUCOSE-1,6-BISPHOSPHATE-DEPENDENT)"/>
    <property type="match status" value="1"/>
</dbReference>
<dbReference type="RefSeq" id="WP_108852420.1">
    <property type="nucleotide sequence ID" value="NZ_OMOQ01000001.1"/>
</dbReference>
<dbReference type="PROSITE" id="PS00710">
    <property type="entry name" value="PGM_PMM"/>
    <property type="match status" value="1"/>
</dbReference>
<keyword evidence="4 7" id="KW-0479">Metal-binding</keyword>
<evidence type="ECO:0000313" key="12">
    <source>
        <dbReference type="EMBL" id="SPH18037.1"/>
    </source>
</evidence>
<dbReference type="Pfam" id="PF02879">
    <property type="entry name" value="PGM_PMM_II"/>
    <property type="match status" value="1"/>
</dbReference>
<reference evidence="12 13" key="1">
    <citation type="submission" date="2018-03" db="EMBL/GenBank/DDBJ databases">
        <authorList>
            <person name="Keele B.F."/>
        </authorList>
    </citation>
    <scope>NUCLEOTIDE SEQUENCE [LARGE SCALE GENOMIC DNA]</scope>
    <source>
        <strain evidence="12 13">CECT 8626</strain>
    </source>
</reference>
<dbReference type="InterPro" id="IPR016066">
    <property type="entry name" value="A-D-PHexomutase_CS"/>
</dbReference>
<keyword evidence="3" id="KW-0597">Phosphoprotein</keyword>
<dbReference type="AlphaFoldDB" id="A0A2R8B606"/>
<evidence type="ECO:0000256" key="5">
    <source>
        <dbReference type="ARBA" id="ARBA00022842"/>
    </source>
</evidence>
<evidence type="ECO:0000256" key="6">
    <source>
        <dbReference type="ARBA" id="ARBA00023235"/>
    </source>
</evidence>
<dbReference type="Gene3D" id="3.30.310.50">
    <property type="entry name" value="Alpha-D-phosphohexomutase, C-terminal domain"/>
    <property type="match status" value="1"/>
</dbReference>
<dbReference type="InterPro" id="IPR005846">
    <property type="entry name" value="A-D-PHexomutase_a/b/a-III"/>
</dbReference>
<dbReference type="GO" id="GO:0005975">
    <property type="term" value="P:carbohydrate metabolic process"/>
    <property type="evidence" value="ECO:0007669"/>
    <property type="project" value="InterPro"/>
</dbReference>
<evidence type="ECO:0000256" key="4">
    <source>
        <dbReference type="ARBA" id="ARBA00022723"/>
    </source>
</evidence>
<dbReference type="GO" id="GO:0008966">
    <property type="term" value="F:phosphoglucosamine mutase activity"/>
    <property type="evidence" value="ECO:0007669"/>
    <property type="project" value="UniProtKB-EC"/>
</dbReference>
<feature type="domain" description="Alpha-D-phosphohexomutase alpha/beta/alpha" evidence="11">
    <location>
        <begin position="253"/>
        <end position="364"/>
    </location>
</feature>
<keyword evidence="6 12" id="KW-0413">Isomerase</keyword>
<evidence type="ECO:0000256" key="3">
    <source>
        <dbReference type="ARBA" id="ARBA00022553"/>
    </source>
</evidence>
<dbReference type="Pfam" id="PF02878">
    <property type="entry name" value="PGM_PMM_I"/>
    <property type="match status" value="1"/>
</dbReference>
<dbReference type="GO" id="GO:0000287">
    <property type="term" value="F:magnesium ion binding"/>
    <property type="evidence" value="ECO:0007669"/>
    <property type="project" value="InterPro"/>
</dbReference>
<protein>
    <submittedName>
        <fullName evidence="12">Phosphoglucosamine mutase</fullName>
        <ecNumber evidence="12">5.4.2.10</ecNumber>
    </submittedName>
</protein>
<dbReference type="InterPro" id="IPR016055">
    <property type="entry name" value="A-D-PHexomutase_a/b/a-I/II/III"/>
</dbReference>
<sequence length="462" mass="47994">MVPKFGTSGLRGLVSELTDGLTAGYVNAFLKSVPHRGVLFIGRDLRPSSLRLAEAVAAAAENLGLDVVNCGALPTPALALAAMSAGAPAVMVTGSHIPADRNGLKFYKADGEITKADEAAILASYDGEAVLPSAQLGAAPDALQSYARRYLGYFAAGALSGLRVGLWQHSSVARDLLDRVLIALGAETVPLGRSEEFVPVDTEAVSDETRALLASWAHEHRLHAIVSTDGDADRPLVADAEGRVVPGDVLGLLTAWALGAGTVVTPLSSNTVIEASGAFAQVIRTRIGSPYVIEAMEVARRDPAARVVGFEANGGFLLGFEASGSGDSVAPLMTRDAFLPILVPLAETAARGKPLSALVAALPNRHTASDRLQNTPSERSSDLVARLAADAEERARFFAGLGPETALDLTDGLRVTFTSGAIAHLRPSGNAPELRAYAEASSESNAAALVRQLLSRARDALT</sequence>
<dbReference type="GO" id="GO:0005829">
    <property type="term" value="C:cytosol"/>
    <property type="evidence" value="ECO:0007669"/>
    <property type="project" value="TreeGrafter"/>
</dbReference>
<keyword evidence="13" id="KW-1185">Reference proteome</keyword>
<dbReference type="GO" id="GO:0009252">
    <property type="term" value="P:peptidoglycan biosynthetic process"/>
    <property type="evidence" value="ECO:0007669"/>
    <property type="project" value="TreeGrafter"/>
</dbReference>
<evidence type="ECO:0000256" key="2">
    <source>
        <dbReference type="ARBA" id="ARBA00010231"/>
    </source>
</evidence>
<feature type="domain" description="Alpha-D-phosphohexomutase alpha/beta/alpha" evidence="10">
    <location>
        <begin position="146"/>
        <end position="242"/>
    </location>
</feature>
<dbReference type="SUPFAM" id="SSF53738">
    <property type="entry name" value="Phosphoglucomutase, first 3 domains"/>
    <property type="match status" value="3"/>
</dbReference>
<evidence type="ECO:0000259" key="8">
    <source>
        <dbReference type="Pfam" id="PF00408"/>
    </source>
</evidence>